<dbReference type="InterPro" id="IPR003594">
    <property type="entry name" value="HATPase_dom"/>
</dbReference>
<keyword evidence="6" id="KW-0597">Phosphoprotein</keyword>
<keyword evidence="19" id="KW-1185">Reference proteome</keyword>
<dbReference type="PANTHER" id="PTHR45436:SF15">
    <property type="entry name" value="SENSOR HISTIDINE KINASE CUSS"/>
    <property type="match status" value="1"/>
</dbReference>
<dbReference type="CDD" id="cd06225">
    <property type="entry name" value="HAMP"/>
    <property type="match status" value="1"/>
</dbReference>
<keyword evidence="10 15" id="KW-0418">Kinase</keyword>
<comment type="catalytic activity">
    <reaction evidence="1 15">
        <text>ATP + protein L-histidine = ADP + protein N-phospho-L-histidine.</text>
        <dbReference type="EC" id="2.7.13.3"/>
    </reaction>
</comment>
<evidence type="ECO:0000256" key="8">
    <source>
        <dbReference type="ARBA" id="ARBA00022692"/>
    </source>
</evidence>
<keyword evidence="12 15" id="KW-1133">Transmembrane helix</keyword>
<dbReference type="InterPro" id="IPR036097">
    <property type="entry name" value="HisK_dim/P_sf"/>
</dbReference>
<dbReference type="GO" id="GO:0005524">
    <property type="term" value="F:ATP binding"/>
    <property type="evidence" value="ECO:0007669"/>
    <property type="project" value="UniProtKB-KW"/>
</dbReference>
<name>A0A1G8U7L1_9PSED</name>
<dbReference type="NCBIfam" id="TIGR01386">
    <property type="entry name" value="cztS_silS_copS"/>
    <property type="match status" value="1"/>
</dbReference>
<evidence type="ECO:0000259" key="17">
    <source>
        <dbReference type="PROSITE" id="PS50885"/>
    </source>
</evidence>
<dbReference type="SMART" id="SM00304">
    <property type="entry name" value="HAMP"/>
    <property type="match status" value="1"/>
</dbReference>
<dbReference type="STRING" id="89065.SAMN05216605_13312"/>
<keyword evidence="11 15" id="KW-0067">ATP-binding</keyword>
<dbReference type="Proteomes" id="UP000182894">
    <property type="component" value="Unassembled WGS sequence"/>
</dbReference>
<dbReference type="SUPFAM" id="SSF47384">
    <property type="entry name" value="Homodimeric domain of signal transducing histidine kinase"/>
    <property type="match status" value="1"/>
</dbReference>
<dbReference type="RefSeq" id="WP_062384613.1">
    <property type="nucleotide sequence ID" value="NZ_BBQJ01000025.1"/>
</dbReference>
<evidence type="ECO:0000313" key="19">
    <source>
        <dbReference type="Proteomes" id="UP000182894"/>
    </source>
</evidence>
<gene>
    <name evidence="18" type="ORF">SAMN05216605_13312</name>
</gene>
<dbReference type="CDD" id="cd00082">
    <property type="entry name" value="HisKA"/>
    <property type="match status" value="1"/>
</dbReference>
<dbReference type="InterPro" id="IPR036890">
    <property type="entry name" value="HATPase_C_sf"/>
</dbReference>
<evidence type="ECO:0000256" key="10">
    <source>
        <dbReference type="ARBA" id="ARBA00022777"/>
    </source>
</evidence>
<dbReference type="Gene3D" id="1.10.287.130">
    <property type="match status" value="1"/>
</dbReference>
<dbReference type="SMART" id="SM00388">
    <property type="entry name" value="HisKA"/>
    <property type="match status" value="1"/>
</dbReference>
<evidence type="ECO:0000256" key="9">
    <source>
        <dbReference type="ARBA" id="ARBA00022741"/>
    </source>
</evidence>
<keyword evidence="5 15" id="KW-0997">Cell inner membrane</keyword>
<feature type="domain" description="HAMP" evidence="17">
    <location>
        <begin position="190"/>
        <end position="243"/>
    </location>
</feature>
<evidence type="ECO:0000256" key="1">
    <source>
        <dbReference type="ARBA" id="ARBA00000085"/>
    </source>
</evidence>
<evidence type="ECO:0000256" key="13">
    <source>
        <dbReference type="ARBA" id="ARBA00023012"/>
    </source>
</evidence>
<feature type="transmembrane region" description="Helical" evidence="15">
    <location>
        <begin position="12"/>
        <end position="34"/>
    </location>
</feature>
<keyword evidence="8 15" id="KW-0812">Transmembrane</keyword>
<dbReference type="PANTHER" id="PTHR45436">
    <property type="entry name" value="SENSOR HISTIDINE KINASE YKOH"/>
    <property type="match status" value="1"/>
</dbReference>
<dbReference type="FunFam" id="3.30.565.10:FF:000006">
    <property type="entry name" value="Sensor histidine kinase WalK"/>
    <property type="match status" value="1"/>
</dbReference>
<dbReference type="EC" id="2.7.13.3" evidence="15"/>
<evidence type="ECO:0000256" key="5">
    <source>
        <dbReference type="ARBA" id="ARBA00022519"/>
    </source>
</evidence>
<dbReference type="Gene3D" id="3.30.565.10">
    <property type="entry name" value="Histidine kinase-like ATPase, C-terminal domain"/>
    <property type="match status" value="1"/>
</dbReference>
<dbReference type="SMART" id="SM00387">
    <property type="entry name" value="HATPase_c"/>
    <property type="match status" value="1"/>
</dbReference>
<dbReference type="Pfam" id="PF00672">
    <property type="entry name" value="HAMP"/>
    <property type="match status" value="1"/>
</dbReference>
<dbReference type="InterPro" id="IPR004358">
    <property type="entry name" value="Sig_transdc_His_kin-like_C"/>
</dbReference>
<keyword evidence="13 15" id="KW-0902">Two-component regulatory system</keyword>
<evidence type="ECO:0000256" key="15">
    <source>
        <dbReference type="RuleBase" id="RU364088"/>
    </source>
</evidence>
<protein>
    <recommendedName>
        <fullName evidence="15">Sensor protein</fullName>
        <ecNumber evidence="15">2.7.13.3</ecNumber>
    </recommendedName>
</protein>
<dbReference type="SUPFAM" id="SSF158472">
    <property type="entry name" value="HAMP domain-like"/>
    <property type="match status" value="1"/>
</dbReference>
<dbReference type="InterPro" id="IPR003660">
    <property type="entry name" value="HAMP_dom"/>
</dbReference>
<dbReference type="InterPro" id="IPR005467">
    <property type="entry name" value="His_kinase_dom"/>
</dbReference>
<dbReference type="EMBL" id="FNCO01000033">
    <property type="protein sequence ID" value="SDJ49727.1"/>
    <property type="molecule type" value="Genomic_DNA"/>
</dbReference>
<keyword evidence="9 15" id="KW-0547">Nucleotide-binding</keyword>
<evidence type="ECO:0000256" key="6">
    <source>
        <dbReference type="ARBA" id="ARBA00022553"/>
    </source>
</evidence>
<dbReference type="Pfam" id="PF02518">
    <property type="entry name" value="HATPase_c"/>
    <property type="match status" value="1"/>
</dbReference>
<dbReference type="OrthoDB" id="5561773at2"/>
<proteinExistence type="predicted"/>
<evidence type="ECO:0000313" key="18">
    <source>
        <dbReference type="EMBL" id="SDJ49727.1"/>
    </source>
</evidence>
<reference evidence="19" key="1">
    <citation type="submission" date="2016-10" db="EMBL/GenBank/DDBJ databases">
        <authorList>
            <person name="Varghese N."/>
            <person name="Submissions S."/>
        </authorList>
    </citation>
    <scope>NUCLEOTIDE SEQUENCE [LARGE SCALE GENOMIC DNA]</scope>
    <source>
        <strain evidence="19">ATCC 700689</strain>
    </source>
</reference>
<accession>A0A1G8U7L1</accession>
<dbReference type="PRINTS" id="PR00344">
    <property type="entry name" value="BCTRLSENSOR"/>
</dbReference>
<organism evidence="18 19">
    <name type="scientific">Pseudomonas abietaniphila</name>
    <dbReference type="NCBI Taxonomy" id="89065"/>
    <lineage>
        <taxon>Bacteria</taxon>
        <taxon>Pseudomonadati</taxon>
        <taxon>Pseudomonadota</taxon>
        <taxon>Gammaproteobacteria</taxon>
        <taxon>Pseudomonadales</taxon>
        <taxon>Pseudomonadaceae</taxon>
        <taxon>Pseudomonas</taxon>
    </lineage>
</organism>
<dbReference type="Pfam" id="PF00512">
    <property type="entry name" value="HisKA"/>
    <property type="match status" value="1"/>
</dbReference>
<dbReference type="InterPro" id="IPR003661">
    <property type="entry name" value="HisK_dim/P_dom"/>
</dbReference>
<evidence type="ECO:0000256" key="14">
    <source>
        <dbReference type="ARBA" id="ARBA00023136"/>
    </source>
</evidence>
<evidence type="ECO:0000256" key="12">
    <source>
        <dbReference type="ARBA" id="ARBA00022989"/>
    </source>
</evidence>
<dbReference type="Gene3D" id="6.10.340.10">
    <property type="match status" value="1"/>
</dbReference>
<evidence type="ECO:0000256" key="7">
    <source>
        <dbReference type="ARBA" id="ARBA00022679"/>
    </source>
</evidence>
<evidence type="ECO:0000256" key="2">
    <source>
        <dbReference type="ARBA" id="ARBA00004141"/>
    </source>
</evidence>
<dbReference type="GO" id="GO:0000155">
    <property type="term" value="F:phosphorelay sensor kinase activity"/>
    <property type="evidence" value="ECO:0007669"/>
    <property type="project" value="InterPro"/>
</dbReference>
<evidence type="ECO:0000256" key="4">
    <source>
        <dbReference type="ARBA" id="ARBA00022475"/>
    </source>
</evidence>
<dbReference type="PROSITE" id="PS50885">
    <property type="entry name" value="HAMP"/>
    <property type="match status" value="1"/>
</dbReference>
<comment type="subcellular location">
    <subcellularLocation>
        <location evidence="3 15">Cell inner membrane</location>
    </subcellularLocation>
    <subcellularLocation>
        <location evidence="2">Membrane</location>
        <topology evidence="2">Multi-pass membrane protein</topology>
    </subcellularLocation>
</comment>
<comment type="function">
    <text evidence="15">Member of a two-component regulatory system.</text>
</comment>
<keyword evidence="4 15" id="KW-1003">Cell membrane</keyword>
<keyword evidence="14 15" id="KW-0472">Membrane</keyword>
<sequence length="465" mass="51289">MRSARLSVKLGITVTAMCAVLVVVMATFALASIWRQLDIQAKDGLEEKLSQVEHSLAEGSSSIADIVLHPHNLRDQIVGHDNLTLTIMDSSIPRKRLLRLGEGEGGEVEQPVPKINTSALEFKEINSAEGFETLMAYKLIRLKNDQQILVILTLDRRSDYTLLKAYVKSTLIALPLILLLVGGCAWWVVHRGLKPLRAFRRVAESISARDLSHRMKVQGLPEELSDLAHAVNFMLHRLDGDVQQLAQFSDDLAHELRSPMNNLMGTAQVTLSRERPPHEYKQVLESCTEELERLSRMVSQMLFLASVSQPSAPLTFSSVDLQDEANKVSELFAISAEEKKISVEVSGEGKVLGDKLMIQRAISNLLSNAIRHGSPGSTVTLGLSTLADEVILAVSNVGEGIEGEHLPRLFDRFYRVHPSRSRQQGGTGLGLAIVRSIMSLHEGRVTVSSELGRITTFSLIFPKST</sequence>
<evidence type="ECO:0000256" key="11">
    <source>
        <dbReference type="ARBA" id="ARBA00022840"/>
    </source>
</evidence>
<dbReference type="InterPro" id="IPR050428">
    <property type="entry name" value="TCS_sensor_his_kinase"/>
</dbReference>
<evidence type="ECO:0000259" key="16">
    <source>
        <dbReference type="PROSITE" id="PS50109"/>
    </source>
</evidence>
<evidence type="ECO:0000256" key="3">
    <source>
        <dbReference type="ARBA" id="ARBA00004533"/>
    </source>
</evidence>
<feature type="domain" description="Histidine kinase" evidence="16">
    <location>
        <begin position="251"/>
        <end position="465"/>
    </location>
</feature>
<dbReference type="InterPro" id="IPR006290">
    <property type="entry name" value="CztS_silS_copS"/>
</dbReference>
<keyword evidence="7 15" id="KW-0808">Transferase</keyword>
<dbReference type="SUPFAM" id="SSF55874">
    <property type="entry name" value="ATPase domain of HSP90 chaperone/DNA topoisomerase II/histidine kinase"/>
    <property type="match status" value="1"/>
</dbReference>
<dbReference type="GO" id="GO:0005886">
    <property type="term" value="C:plasma membrane"/>
    <property type="evidence" value="ECO:0007669"/>
    <property type="project" value="UniProtKB-SubCell"/>
</dbReference>
<dbReference type="AlphaFoldDB" id="A0A1G8U7L1"/>
<feature type="transmembrane region" description="Helical" evidence="15">
    <location>
        <begin position="165"/>
        <end position="189"/>
    </location>
</feature>
<dbReference type="PROSITE" id="PS50109">
    <property type="entry name" value="HIS_KIN"/>
    <property type="match status" value="1"/>
</dbReference>